<dbReference type="Proteomes" id="UP000696280">
    <property type="component" value="Unassembled WGS sequence"/>
</dbReference>
<gene>
    <name evidence="1" type="ORF">HYFRA_00000815</name>
</gene>
<name>A0A9N9KV42_9HELO</name>
<keyword evidence="2" id="KW-1185">Reference proteome</keyword>
<dbReference type="AlphaFoldDB" id="A0A9N9KV42"/>
<comment type="caution">
    <text evidence="1">The sequence shown here is derived from an EMBL/GenBank/DDBJ whole genome shotgun (WGS) entry which is preliminary data.</text>
</comment>
<sequence>MSVKKYTENLPAEAAFAVRALLTVPKEAQDKWAEDIRTRFTQYCSAVKGEGSNEMNWTKEQWMTPLPEMVHFFQQFFVLSAKADLGIWADDEVRAWKQFSERVPTFPFTEEDEVAARKEIERNYGGVYQWEGYSVRVYWSLFIKDYSSILALWGSCSGVESSINFLG</sequence>
<organism evidence="1 2">
    <name type="scientific">Hymenoscyphus fraxineus</name>
    <dbReference type="NCBI Taxonomy" id="746836"/>
    <lineage>
        <taxon>Eukaryota</taxon>
        <taxon>Fungi</taxon>
        <taxon>Dikarya</taxon>
        <taxon>Ascomycota</taxon>
        <taxon>Pezizomycotina</taxon>
        <taxon>Leotiomycetes</taxon>
        <taxon>Helotiales</taxon>
        <taxon>Helotiaceae</taxon>
        <taxon>Hymenoscyphus</taxon>
    </lineage>
</organism>
<protein>
    <submittedName>
        <fullName evidence="1">Uncharacterized protein</fullName>
    </submittedName>
</protein>
<dbReference type="OrthoDB" id="10326403at2759"/>
<reference evidence="1" key="1">
    <citation type="submission" date="2021-07" db="EMBL/GenBank/DDBJ databases">
        <authorList>
            <person name="Durling M."/>
        </authorList>
    </citation>
    <scope>NUCLEOTIDE SEQUENCE</scope>
</reference>
<proteinExistence type="predicted"/>
<dbReference type="EMBL" id="CAJVRL010000045">
    <property type="protein sequence ID" value="CAG8952077.1"/>
    <property type="molecule type" value="Genomic_DNA"/>
</dbReference>
<accession>A0A9N9KV42</accession>
<evidence type="ECO:0000313" key="2">
    <source>
        <dbReference type="Proteomes" id="UP000696280"/>
    </source>
</evidence>
<evidence type="ECO:0000313" key="1">
    <source>
        <dbReference type="EMBL" id="CAG8952077.1"/>
    </source>
</evidence>